<gene>
    <name evidence="1" type="ORF">GN958_ATG22526</name>
</gene>
<protein>
    <submittedName>
        <fullName evidence="1">Uncharacterized protein</fullName>
    </submittedName>
</protein>
<dbReference type="EMBL" id="JAACNO010003143">
    <property type="protein sequence ID" value="KAF4128264.1"/>
    <property type="molecule type" value="Genomic_DNA"/>
</dbReference>
<dbReference type="Proteomes" id="UP000704712">
    <property type="component" value="Unassembled WGS sequence"/>
</dbReference>
<evidence type="ECO:0000313" key="1">
    <source>
        <dbReference type="EMBL" id="KAF4128264.1"/>
    </source>
</evidence>
<dbReference type="AlphaFoldDB" id="A0A8S9TNY9"/>
<organism evidence="1 2">
    <name type="scientific">Phytophthora infestans</name>
    <name type="common">Potato late blight agent</name>
    <name type="synonym">Botrytis infestans</name>
    <dbReference type="NCBI Taxonomy" id="4787"/>
    <lineage>
        <taxon>Eukaryota</taxon>
        <taxon>Sar</taxon>
        <taxon>Stramenopiles</taxon>
        <taxon>Oomycota</taxon>
        <taxon>Peronosporomycetes</taxon>
        <taxon>Peronosporales</taxon>
        <taxon>Peronosporaceae</taxon>
        <taxon>Phytophthora</taxon>
    </lineage>
</organism>
<sequence length="132" mass="14432">MEADIENVLLAVCAAVGQAAVLLATDDEPATKKGPKQVLTVSSLKFEPMLQSAAHSSWFEDNLRCTQTTFLRIASFLAQHGVLFASAKVKQHSYNKKVAASLYFLGSSGGYRETSHMVSAPDWFKVHLEKDT</sequence>
<name>A0A8S9TNY9_PHYIN</name>
<evidence type="ECO:0000313" key="2">
    <source>
        <dbReference type="Proteomes" id="UP000704712"/>
    </source>
</evidence>
<comment type="caution">
    <text evidence="1">The sequence shown here is derived from an EMBL/GenBank/DDBJ whole genome shotgun (WGS) entry which is preliminary data.</text>
</comment>
<reference evidence="1" key="1">
    <citation type="submission" date="2020-03" db="EMBL/GenBank/DDBJ databases">
        <title>Hybrid Assembly of Korean Phytophthora infestans isolates.</title>
        <authorList>
            <person name="Prokchorchik M."/>
            <person name="Lee Y."/>
            <person name="Seo J."/>
            <person name="Cho J.-H."/>
            <person name="Park Y.-E."/>
            <person name="Jang D.-C."/>
            <person name="Im J.-S."/>
            <person name="Choi J.-G."/>
            <person name="Park H.-J."/>
            <person name="Lee G.-B."/>
            <person name="Lee Y.-G."/>
            <person name="Hong S.-Y."/>
            <person name="Cho K."/>
            <person name="Sohn K.H."/>
        </authorList>
    </citation>
    <scope>NUCLEOTIDE SEQUENCE</scope>
    <source>
        <strain evidence="1">KR_2_A2</strain>
    </source>
</reference>
<proteinExistence type="predicted"/>
<accession>A0A8S9TNY9</accession>